<accession>A0A8S1PC78</accession>
<gene>
    <name evidence="1" type="ORF">PSON_ATCC_30995.1.T0740258</name>
</gene>
<comment type="caution">
    <text evidence="1">The sequence shown here is derived from an EMBL/GenBank/DDBJ whole genome shotgun (WGS) entry which is preliminary data.</text>
</comment>
<proteinExistence type="predicted"/>
<name>A0A8S1PC78_9CILI</name>
<dbReference type="SMART" id="SM00320">
    <property type="entry name" value="WD40"/>
    <property type="match status" value="3"/>
</dbReference>
<dbReference type="OrthoDB" id="308454at2759"/>
<organism evidence="1 2">
    <name type="scientific">Paramecium sonneborni</name>
    <dbReference type="NCBI Taxonomy" id="65129"/>
    <lineage>
        <taxon>Eukaryota</taxon>
        <taxon>Sar</taxon>
        <taxon>Alveolata</taxon>
        <taxon>Ciliophora</taxon>
        <taxon>Intramacronucleata</taxon>
        <taxon>Oligohymenophorea</taxon>
        <taxon>Peniculida</taxon>
        <taxon>Parameciidae</taxon>
        <taxon>Paramecium</taxon>
    </lineage>
</organism>
<evidence type="ECO:0000313" key="1">
    <source>
        <dbReference type="EMBL" id="CAD8100872.1"/>
    </source>
</evidence>
<dbReference type="Proteomes" id="UP000692954">
    <property type="component" value="Unassembled WGS sequence"/>
</dbReference>
<dbReference type="AlphaFoldDB" id="A0A8S1PC78"/>
<dbReference type="EMBL" id="CAJJDN010000074">
    <property type="protein sequence ID" value="CAD8100872.1"/>
    <property type="molecule type" value="Genomic_DNA"/>
</dbReference>
<evidence type="ECO:0000313" key="2">
    <source>
        <dbReference type="Proteomes" id="UP000692954"/>
    </source>
</evidence>
<reference evidence="1" key="1">
    <citation type="submission" date="2021-01" db="EMBL/GenBank/DDBJ databases">
        <authorList>
            <consortium name="Genoscope - CEA"/>
            <person name="William W."/>
        </authorList>
    </citation>
    <scope>NUCLEOTIDE SEQUENCE</scope>
</reference>
<evidence type="ECO:0008006" key="3">
    <source>
        <dbReference type="Google" id="ProtNLM"/>
    </source>
</evidence>
<keyword evidence="2" id="KW-1185">Reference proteome</keyword>
<protein>
    <recommendedName>
        <fullName evidence="3">WD40-repeat-containing domain</fullName>
    </recommendedName>
</protein>
<sequence>MIYGQCKIHYEIGIGFTEKGEPYCDSCRRAQEENVQEFIQKKKSLLKTKKLITLERFKQSKKRMVELQENLQLKLIEHFKQMDKQKEKLESYFVEQENKIELFKDQQGDFYKFSQNGKVLSNQDTIYGQVEMLNEQIWNLEKNFEQILTWSVSDYTGLSFVQQQQQQQQQSNPQQIQQQQQLIPESIYEKYEYQEFLKIGNVDFDGKIIAVNKDNYIIAYSEDFEIKVYQIQGETVVKYEQDIDDGDMTLITCLIFGNTNNYIYYGNDSGKIKIWKQNDKSWENFDTIISHDNKEIIDIKLNQNDTKLFTAGANKEVILWMKDDMGKWVVNKNFEHPQFYAMASIAINSDCTYLIASSYTQIQIWQIENKQSQEIDGKETSRENQVFFIDDEIICVHNPKELQFYQKDNKQQFQLLENVMPQDTKIPTLLNYDQESKIMLAYNKEKKNVSVLRFIDGKFVHQSDTIGEYDGQYLSYNANFTLLYKKSQKDLQIMRLK</sequence>
<dbReference type="InterPro" id="IPR001680">
    <property type="entry name" value="WD40_rpt"/>
</dbReference>